<name>A0A109JFG3_9HYPH</name>
<accession>A0A109JFG3</accession>
<reference evidence="2 3" key="1">
    <citation type="submission" date="2015-11" db="EMBL/GenBank/DDBJ databases">
        <title>Draft Genome Sequence of the Strain BR 10423 (Rhizobium sp.) isolated from nodules of Mimosa pudica.</title>
        <authorList>
            <person name="Barauna A.C."/>
            <person name="Zilli J.E."/>
            <person name="Simoes-Araujo J.L."/>
            <person name="Reis V.M."/>
            <person name="James E.K."/>
            <person name="Reis F.B.Jr."/>
            <person name="Rouws L.F."/>
            <person name="Passos S.R."/>
            <person name="Gois S.R."/>
        </authorList>
    </citation>
    <scope>NUCLEOTIDE SEQUENCE [LARGE SCALE GENOMIC DNA]</scope>
    <source>
        <strain evidence="2 3">BR10423</strain>
    </source>
</reference>
<dbReference type="RefSeq" id="WP_062372030.1">
    <property type="nucleotide sequence ID" value="NZ_LNCD01000101.1"/>
</dbReference>
<organism evidence="2 3">
    <name type="scientific">Rhizobium altiplani</name>
    <dbReference type="NCBI Taxonomy" id="1864509"/>
    <lineage>
        <taxon>Bacteria</taxon>
        <taxon>Pseudomonadati</taxon>
        <taxon>Pseudomonadota</taxon>
        <taxon>Alphaproteobacteria</taxon>
        <taxon>Hyphomicrobiales</taxon>
        <taxon>Rhizobiaceae</taxon>
        <taxon>Rhizobium/Agrobacterium group</taxon>
        <taxon>Rhizobium</taxon>
    </lineage>
</organism>
<keyword evidence="3" id="KW-1185">Reference proteome</keyword>
<comment type="caution">
    <text evidence="2">The sequence shown here is derived from an EMBL/GenBank/DDBJ whole genome shotgun (WGS) entry which is preliminary data.</text>
</comment>
<keyword evidence="1" id="KW-0472">Membrane</keyword>
<evidence type="ECO:0000256" key="1">
    <source>
        <dbReference type="SAM" id="Phobius"/>
    </source>
</evidence>
<evidence type="ECO:0000313" key="3">
    <source>
        <dbReference type="Proteomes" id="UP000068164"/>
    </source>
</evidence>
<gene>
    <name evidence="2" type="ORF">AS026_12840</name>
</gene>
<dbReference type="AlphaFoldDB" id="A0A109JFG3"/>
<keyword evidence="1" id="KW-0812">Transmembrane</keyword>
<dbReference type="Proteomes" id="UP000068164">
    <property type="component" value="Unassembled WGS sequence"/>
</dbReference>
<protein>
    <submittedName>
        <fullName evidence="2">Uncharacterized protein</fullName>
    </submittedName>
</protein>
<proteinExistence type="predicted"/>
<feature type="transmembrane region" description="Helical" evidence="1">
    <location>
        <begin position="56"/>
        <end position="74"/>
    </location>
</feature>
<sequence length="75" mass="8160">MWAILIGAALVVAGTLVLFRPTLDRRLSDPHRTLDGGRTLEPRGQGLRFLGISKNWPALAVIAIGAFILAFAGYW</sequence>
<evidence type="ECO:0000313" key="2">
    <source>
        <dbReference type="EMBL" id="KWV47951.1"/>
    </source>
</evidence>
<keyword evidence="1" id="KW-1133">Transmembrane helix</keyword>
<dbReference type="EMBL" id="LNCD01000101">
    <property type="protein sequence ID" value="KWV47951.1"/>
    <property type="molecule type" value="Genomic_DNA"/>
</dbReference>